<reference evidence="2 3" key="1">
    <citation type="journal article" date="2010" name="Proc. Natl. Acad. Sci. U.S.A.">
        <title>Insights into evolution of multicellular fungi from the assembled chromosomes of the mushroom Coprinopsis cinerea (Coprinus cinereus).</title>
        <authorList>
            <person name="Stajich J.E."/>
            <person name="Wilke S.K."/>
            <person name="Ahren D."/>
            <person name="Au C.H."/>
            <person name="Birren B.W."/>
            <person name="Borodovsky M."/>
            <person name="Burns C."/>
            <person name="Canback B."/>
            <person name="Casselton L.A."/>
            <person name="Cheng C.K."/>
            <person name="Deng J."/>
            <person name="Dietrich F.S."/>
            <person name="Fargo D.C."/>
            <person name="Farman M.L."/>
            <person name="Gathman A.C."/>
            <person name="Goldberg J."/>
            <person name="Guigo R."/>
            <person name="Hoegger P.J."/>
            <person name="Hooker J.B."/>
            <person name="Huggins A."/>
            <person name="James T.Y."/>
            <person name="Kamada T."/>
            <person name="Kilaru S."/>
            <person name="Kodira C."/>
            <person name="Kues U."/>
            <person name="Kupfer D."/>
            <person name="Kwan H.S."/>
            <person name="Lomsadze A."/>
            <person name="Li W."/>
            <person name="Lilly W.W."/>
            <person name="Ma L.J."/>
            <person name="Mackey A.J."/>
            <person name="Manning G."/>
            <person name="Martin F."/>
            <person name="Muraguchi H."/>
            <person name="Natvig D.O."/>
            <person name="Palmerini H."/>
            <person name="Ramesh M.A."/>
            <person name="Rehmeyer C.J."/>
            <person name="Roe B.A."/>
            <person name="Shenoy N."/>
            <person name="Stanke M."/>
            <person name="Ter-Hovhannisyan V."/>
            <person name="Tunlid A."/>
            <person name="Velagapudi R."/>
            <person name="Vision T.J."/>
            <person name="Zeng Q."/>
            <person name="Zolan M.E."/>
            <person name="Pukkila P.J."/>
        </authorList>
    </citation>
    <scope>NUCLEOTIDE SEQUENCE [LARGE SCALE GENOMIC DNA]</scope>
    <source>
        <strain evidence="3">Okayama-7 / 130 / ATCC MYA-4618 / FGSC 9003</strain>
    </source>
</reference>
<keyword evidence="3" id="KW-1185">Reference proteome</keyword>
<protein>
    <submittedName>
        <fullName evidence="2">Uncharacterized protein</fullName>
    </submittedName>
</protein>
<comment type="caution">
    <text evidence="2">The sequence shown here is derived from an EMBL/GenBank/DDBJ whole genome shotgun (WGS) entry which is preliminary data.</text>
</comment>
<proteinExistence type="predicted"/>
<dbReference type="Proteomes" id="UP000001861">
    <property type="component" value="Unassembled WGS sequence"/>
</dbReference>
<dbReference type="GeneID" id="9379545"/>
<evidence type="ECO:0000313" key="3">
    <source>
        <dbReference type="Proteomes" id="UP000001861"/>
    </source>
</evidence>
<dbReference type="InParanoid" id="D6RM04"/>
<dbReference type="VEuPathDB" id="FungiDB:CC1G_14355"/>
<evidence type="ECO:0000256" key="1">
    <source>
        <dbReference type="SAM" id="MobiDB-lite"/>
    </source>
</evidence>
<dbReference type="HOGENOM" id="CLU_1026774_0_0_1"/>
<evidence type="ECO:0000313" key="2">
    <source>
        <dbReference type="EMBL" id="EFI27862.1"/>
    </source>
</evidence>
<dbReference type="AlphaFoldDB" id="D6RM04"/>
<feature type="region of interest" description="Disordered" evidence="1">
    <location>
        <begin position="25"/>
        <end position="58"/>
    </location>
</feature>
<organism evidence="2 3">
    <name type="scientific">Coprinopsis cinerea (strain Okayama-7 / 130 / ATCC MYA-4618 / FGSC 9003)</name>
    <name type="common">Inky cap fungus</name>
    <name type="synonym">Hormographiella aspergillata</name>
    <dbReference type="NCBI Taxonomy" id="240176"/>
    <lineage>
        <taxon>Eukaryota</taxon>
        <taxon>Fungi</taxon>
        <taxon>Dikarya</taxon>
        <taxon>Basidiomycota</taxon>
        <taxon>Agaricomycotina</taxon>
        <taxon>Agaricomycetes</taxon>
        <taxon>Agaricomycetidae</taxon>
        <taxon>Agaricales</taxon>
        <taxon>Agaricineae</taxon>
        <taxon>Psathyrellaceae</taxon>
        <taxon>Coprinopsis</taxon>
    </lineage>
</organism>
<gene>
    <name evidence="2" type="ORF">CC1G_14355</name>
</gene>
<dbReference type="KEGG" id="cci:CC1G_14355"/>
<dbReference type="EMBL" id="AACS02000004">
    <property type="protein sequence ID" value="EFI27862.1"/>
    <property type="molecule type" value="Genomic_DNA"/>
</dbReference>
<accession>D6RM04</accession>
<dbReference type="RefSeq" id="XP_002911356.1">
    <property type="nucleotide sequence ID" value="XM_002911310.1"/>
</dbReference>
<name>D6RM04_COPC7</name>
<sequence length="250" mass="29215">MATDHDASAQKKAIARERAREYYHRNREQILAQRPSRKRDQTLHKPRGRPRKYATEEEQKRAISLKNRRYYQNLWAPPTQAPSITLLPARARTFIDAYRERLMVSAIIPYSLPRYSWLHGDLSPPHILAAYDVMETARLEFRRLTSCSPYERAKQLASQFIQSKDRTSIAKEETQVNSILAKAHDAERMLLNQEGTITGTYYLKAIQVSRQVREYLLWVEELDLEARFSHIDFTRALPQGGTRFPSRVEA</sequence>